<sequence length="136" mass="14830">MRTEGTHQLSTSAAYAPHNLDRRAGPTPSALGPRGAAHALGLKFILDLFFSAPGLLCRRTGAGAAARGLLVTVYPWCRFRFFLKLTCWDSIGGTVLKGEELKLFRAWSGLERGDKFEIWAFGSGRAGELCFAVGRR</sequence>
<evidence type="ECO:0000313" key="1">
    <source>
        <dbReference type="EMBL" id="KAG6527189.1"/>
    </source>
</evidence>
<gene>
    <name evidence="1" type="ORF">ZIOFF_009283</name>
</gene>
<dbReference type="EMBL" id="JACMSC010000003">
    <property type="protein sequence ID" value="KAG6527189.1"/>
    <property type="molecule type" value="Genomic_DNA"/>
</dbReference>
<evidence type="ECO:0000313" key="2">
    <source>
        <dbReference type="Proteomes" id="UP000734854"/>
    </source>
</evidence>
<keyword evidence="2" id="KW-1185">Reference proteome</keyword>
<comment type="caution">
    <text evidence="1">The sequence shown here is derived from an EMBL/GenBank/DDBJ whole genome shotgun (WGS) entry which is preliminary data.</text>
</comment>
<dbReference type="Proteomes" id="UP000734854">
    <property type="component" value="Unassembled WGS sequence"/>
</dbReference>
<organism evidence="1 2">
    <name type="scientific">Zingiber officinale</name>
    <name type="common">Ginger</name>
    <name type="synonym">Amomum zingiber</name>
    <dbReference type="NCBI Taxonomy" id="94328"/>
    <lineage>
        <taxon>Eukaryota</taxon>
        <taxon>Viridiplantae</taxon>
        <taxon>Streptophyta</taxon>
        <taxon>Embryophyta</taxon>
        <taxon>Tracheophyta</taxon>
        <taxon>Spermatophyta</taxon>
        <taxon>Magnoliopsida</taxon>
        <taxon>Liliopsida</taxon>
        <taxon>Zingiberales</taxon>
        <taxon>Zingiberaceae</taxon>
        <taxon>Zingiber</taxon>
    </lineage>
</organism>
<proteinExistence type="predicted"/>
<reference evidence="1 2" key="1">
    <citation type="submission" date="2020-08" db="EMBL/GenBank/DDBJ databases">
        <title>Plant Genome Project.</title>
        <authorList>
            <person name="Zhang R.-G."/>
        </authorList>
    </citation>
    <scope>NUCLEOTIDE SEQUENCE [LARGE SCALE GENOMIC DNA]</scope>
    <source>
        <tissue evidence="1">Rhizome</tissue>
    </source>
</reference>
<protein>
    <submittedName>
        <fullName evidence="1">Uncharacterized protein</fullName>
    </submittedName>
</protein>
<dbReference type="AlphaFoldDB" id="A0A8J5HKU1"/>
<name>A0A8J5HKU1_ZINOF</name>
<accession>A0A8J5HKU1</accession>